<feature type="region of interest" description="Disordered" evidence="1">
    <location>
        <begin position="83"/>
        <end position="102"/>
    </location>
</feature>
<reference evidence="3 4" key="1">
    <citation type="submission" date="2010-10" db="EMBL/GenBank/DDBJ databases">
        <authorList>
            <person name="Muzny D."/>
            <person name="Qin X."/>
            <person name="Deng J."/>
            <person name="Jiang H."/>
            <person name="Liu Y."/>
            <person name="Qu J."/>
            <person name="Song X.-Z."/>
            <person name="Zhang L."/>
            <person name="Thornton R."/>
            <person name="Coyle M."/>
            <person name="Francisco L."/>
            <person name="Jackson L."/>
            <person name="Javaid M."/>
            <person name="Korchina V."/>
            <person name="Kovar C."/>
            <person name="Mata R."/>
            <person name="Mathew T."/>
            <person name="Ngo R."/>
            <person name="Nguyen L."/>
            <person name="Nguyen N."/>
            <person name="Okwuonu G."/>
            <person name="Ongeri F."/>
            <person name="Pham C."/>
            <person name="Simmons D."/>
            <person name="Wilczek-Boney K."/>
            <person name="Hale W."/>
            <person name="Jakkamsetti A."/>
            <person name="Pham P."/>
            <person name="Ruth R."/>
            <person name="San Lucas F."/>
            <person name="Warren J."/>
            <person name="Zhang J."/>
            <person name="Zhao Z."/>
            <person name="Zhou C."/>
            <person name="Zhu D."/>
            <person name="Lee S."/>
            <person name="Bess C."/>
            <person name="Blankenburg K."/>
            <person name="Forbes L."/>
            <person name="Fu Q."/>
            <person name="Gubbala S."/>
            <person name="Hirani K."/>
            <person name="Jayaseelan J.C."/>
            <person name="Lara F."/>
            <person name="Munidasa M."/>
            <person name="Palculict T."/>
            <person name="Patil S."/>
            <person name="Pu L.-L."/>
            <person name="Saada N."/>
            <person name="Tang L."/>
            <person name="Weissenberger G."/>
            <person name="Zhu Y."/>
            <person name="Hemphill L."/>
            <person name="Shang Y."/>
            <person name="Youmans B."/>
            <person name="Ayvaz T."/>
            <person name="Ross M."/>
            <person name="Santibanez J."/>
            <person name="Aqrawi P."/>
            <person name="Gross S."/>
            <person name="Joshi V."/>
            <person name="Fowler G."/>
            <person name="Nazareth L."/>
            <person name="Reid J."/>
            <person name="Worley K."/>
            <person name="Petrosino J."/>
            <person name="Highlander S."/>
            <person name="Gibbs R."/>
        </authorList>
    </citation>
    <scope>NUCLEOTIDE SEQUENCE [LARGE SCALE GENOMIC DNA]</scope>
    <source>
        <strain evidence="3 4">F0287</strain>
    </source>
</reference>
<feature type="non-terminal residue" evidence="3">
    <location>
        <position position="1"/>
    </location>
</feature>
<dbReference type="InterPro" id="IPR041577">
    <property type="entry name" value="RT_RNaseH_2"/>
</dbReference>
<dbReference type="eggNOG" id="ENOG502ZAV4">
    <property type="taxonomic scope" value="Bacteria"/>
</dbReference>
<proteinExistence type="predicted"/>
<dbReference type="AlphaFoldDB" id="E4MVC3"/>
<name>E4MVC3_CAPOC</name>
<gene>
    <name evidence="3" type="ORF">HMPREF1977_2333</name>
</gene>
<feature type="non-terminal residue" evidence="3">
    <location>
        <position position="166"/>
    </location>
</feature>
<dbReference type="SUPFAM" id="SSF56672">
    <property type="entry name" value="DNA/RNA polymerases"/>
    <property type="match status" value="1"/>
</dbReference>
<dbReference type="InterPro" id="IPR043502">
    <property type="entry name" value="DNA/RNA_pol_sf"/>
</dbReference>
<sequence>YQEIKQALLTAPALGLPDLTKPFELFVDEKQGYAKGVLTQKLGPWRRPVAYLSKKARPSSSWVAPLPTDGSSHCRTDKGCRQANHGTATSHSGPPCSRGTSQTTLKQNFCHHGQHGTGEAAPVLLTAGQHRRHILCNTIKGLRGCTFYLRHTVRGALFPLTPAGLQ</sequence>
<organism evidence="3 4">
    <name type="scientific">Capnocytophaga ochracea F0287</name>
    <dbReference type="NCBI Taxonomy" id="873517"/>
    <lineage>
        <taxon>Bacteria</taxon>
        <taxon>Pseudomonadati</taxon>
        <taxon>Bacteroidota</taxon>
        <taxon>Flavobacteriia</taxon>
        <taxon>Flavobacteriales</taxon>
        <taxon>Flavobacteriaceae</taxon>
        <taxon>Capnocytophaga</taxon>
    </lineage>
</organism>
<accession>E4MVC3</accession>
<dbReference type="EMBL" id="AEOH01000061">
    <property type="protein sequence ID" value="EFS96365.1"/>
    <property type="molecule type" value="Genomic_DNA"/>
</dbReference>
<feature type="compositionally biased region" description="Polar residues" evidence="1">
    <location>
        <begin position="84"/>
        <end position="102"/>
    </location>
</feature>
<evidence type="ECO:0000313" key="4">
    <source>
        <dbReference type="Proteomes" id="UP000005391"/>
    </source>
</evidence>
<dbReference type="Gene3D" id="3.10.20.370">
    <property type="match status" value="1"/>
</dbReference>
<evidence type="ECO:0000256" key="1">
    <source>
        <dbReference type="SAM" id="MobiDB-lite"/>
    </source>
</evidence>
<feature type="domain" description="Reverse transcriptase/retrotransposon-derived protein RNase H-like" evidence="2">
    <location>
        <begin position="2"/>
        <end position="59"/>
    </location>
</feature>
<dbReference type="Proteomes" id="UP000005391">
    <property type="component" value="Unassembled WGS sequence"/>
</dbReference>
<evidence type="ECO:0000259" key="2">
    <source>
        <dbReference type="Pfam" id="PF17919"/>
    </source>
</evidence>
<protein>
    <recommendedName>
        <fullName evidence="2">Reverse transcriptase/retrotransposon-derived protein RNase H-like domain-containing protein</fullName>
    </recommendedName>
</protein>
<dbReference type="Pfam" id="PF17919">
    <property type="entry name" value="RT_RNaseH_2"/>
    <property type="match status" value="1"/>
</dbReference>
<evidence type="ECO:0000313" key="3">
    <source>
        <dbReference type="EMBL" id="EFS96365.1"/>
    </source>
</evidence>
<comment type="caution">
    <text evidence="3">The sequence shown here is derived from an EMBL/GenBank/DDBJ whole genome shotgun (WGS) entry which is preliminary data.</text>
</comment>